<organism evidence="1 2">
    <name type="scientific">Theropithecus gelada</name>
    <name type="common">Gelada baboon</name>
    <dbReference type="NCBI Taxonomy" id="9565"/>
    <lineage>
        <taxon>Eukaryota</taxon>
        <taxon>Metazoa</taxon>
        <taxon>Chordata</taxon>
        <taxon>Craniata</taxon>
        <taxon>Vertebrata</taxon>
        <taxon>Euteleostomi</taxon>
        <taxon>Mammalia</taxon>
        <taxon>Eutheria</taxon>
        <taxon>Euarchontoglires</taxon>
        <taxon>Primates</taxon>
        <taxon>Haplorrhini</taxon>
        <taxon>Catarrhini</taxon>
        <taxon>Cercopithecidae</taxon>
        <taxon>Cercopithecinae</taxon>
        <taxon>Theropithecus</taxon>
    </lineage>
</organism>
<dbReference type="Ensembl" id="ENSTGET00000021854.1">
    <property type="protein sequence ID" value="ENSTGEP00000018336.1"/>
    <property type="gene ID" value="ENSTGEG00000014804.1"/>
</dbReference>
<dbReference type="Ensembl" id="ENSTGET00000021893.1">
    <property type="protein sequence ID" value="ENSTGEP00000018370.1"/>
    <property type="gene ID" value="ENSTGEG00000014826.1"/>
</dbReference>
<keyword evidence="2" id="KW-1185">Reference proteome</keyword>
<protein>
    <submittedName>
        <fullName evidence="1">Uncharacterized protein</fullName>
    </submittedName>
</protein>
<dbReference type="PANTHER" id="PTHR12138">
    <property type="entry name" value="PRIMATE-EXPANDED PROTEIN FAMILY"/>
    <property type="match status" value="1"/>
</dbReference>
<reference evidence="1" key="1">
    <citation type="submission" date="2025-05" db="UniProtKB">
        <authorList>
            <consortium name="Ensembl"/>
        </authorList>
    </citation>
    <scope>IDENTIFICATION</scope>
</reference>
<dbReference type="PANTHER" id="PTHR12138:SF152">
    <property type="entry name" value="C2H2-TYPE DOMAIN-CONTAINING PROTEIN"/>
    <property type="match status" value="1"/>
</dbReference>
<evidence type="ECO:0000313" key="1">
    <source>
        <dbReference type="Ensembl" id="ENSTGEP00000018336.1"/>
    </source>
</evidence>
<name>A0A8D2K2B2_THEGE</name>
<accession>A0A8D2K2B2</accession>
<dbReference type="Proteomes" id="UP000694411">
    <property type="component" value="Unassembled WGS sequence"/>
</dbReference>
<evidence type="ECO:0000313" key="2">
    <source>
        <dbReference type="Proteomes" id="UP000694411"/>
    </source>
</evidence>
<proteinExistence type="predicted"/>
<sequence length="85" mass="9064">MPVIQELSWDEFNVDALQTRTPCRSRGLGEPYSHGGGELCILETGQFCSQCLVLLPSPKLECNGAISAHCNLRLLGSSDSPASAS</sequence>
<dbReference type="AlphaFoldDB" id="A0A8D2K2B2"/>